<keyword evidence="2 5" id="KW-0479">Metal-binding</keyword>
<dbReference type="Gene3D" id="3.40.350.10">
    <property type="entry name" value="Creatinase/prolidase N-terminal domain"/>
    <property type="match status" value="1"/>
</dbReference>
<dbReference type="SUPFAM" id="SSF53092">
    <property type="entry name" value="Creatinase/prolidase N-terminal domain"/>
    <property type="match status" value="1"/>
</dbReference>
<dbReference type="SUPFAM" id="SSF55920">
    <property type="entry name" value="Creatinase/aminopeptidase"/>
    <property type="match status" value="1"/>
</dbReference>
<gene>
    <name evidence="8" type="ORF">ENW11_00355</name>
</gene>
<sequence length="359" mass="39806">MNFQSRLERLEKALEGPLLVLAPGNVFYLSGFRGSLGFLLLFPGEKTFFFCDGRYATQSREELAIEAEIVEFEQDAVASICDVFFSSCASRLFVEDVASVGFIRRFEEKKCPVVPCPSPVNALRAVKDEAEIQVIQKAVTIAEEAFKDVLPLIQEGISEHEIAVELEYRMRRRGGEAVAFPTIVASGERAALPHARPTSRKVKRGEWVLVDWGVRVDGYCADLTRVVPVGEVRETSFQKAFSALLEAQTAALELIREGVEAKAVDQKVREVLQKSGFERYFTHSLGHGVGIDVHEEPKLSAQSTAILRRGMVVTVEPGVYSPEWGGVRLEHMVLVEEEGCRVLDTLPETFDGKGGENRA</sequence>
<keyword evidence="3" id="KW-0378">Hydrolase</keyword>
<dbReference type="Pfam" id="PF01321">
    <property type="entry name" value="Creatinase_N"/>
    <property type="match status" value="1"/>
</dbReference>
<dbReference type="PROSITE" id="PS00491">
    <property type="entry name" value="PROLINE_PEPTIDASE"/>
    <property type="match status" value="1"/>
</dbReference>
<dbReference type="InterPro" id="IPR029149">
    <property type="entry name" value="Creatin/AminoP/Spt16_N"/>
</dbReference>
<dbReference type="EMBL" id="DTIY01000004">
    <property type="protein sequence ID" value="HGY38253.1"/>
    <property type="molecule type" value="Genomic_DNA"/>
</dbReference>
<keyword evidence="4" id="KW-0482">Metalloprotease</keyword>
<dbReference type="GO" id="GO:0008237">
    <property type="term" value="F:metallopeptidase activity"/>
    <property type="evidence" value="ECO:0007669"/>
    <property type="project" value="UniProtKB-KW"/>
</dbReference>
<reference evidence="8" key="1">
    <citation type="journal article" date="2020" name="mSystems">
        <title>Genome- and Community-Level Interaction Insights into Carbon Utilization and Element Cycling Functions of Hydrothermarchaeota in Hydrothermal Sediment.</title>
        <authorList>
            <person name="Zhou Z."/>
            <person name="Liu Y."/>
            <person name="Xu W."/>
            <person name="Pan J."/>
            <person name="Luo Z.H."/>
            <person name="Li M."/>
        </authorList>
    </citation>
    <scope>NUCLEOTIDE SEQUENCE [LARGE SCALE GENOMIC DNA]</scope>
    <source>
        <strain evidence="8">SpSt-82</strain>
    </source>
</reference>
<dbReference type="PANTHER" id="PTHR46112">
    <property type="entry name" value="AMINOPEPTIDASE"/>
    <property type="match status" value="1"/>
</dbReference>
<evidence type="ECO:0000256" key="5">
    <source>
        <dbReference type="RuleBase" id="RU000590"/>
    </source>
</evidence>
<dbReference type="GO" id="GO:0006508">
    <property type="term" value="P:proteolysis"/>
    <property type="evidence" value="ECO:0007669"/>
    <property type="project" value="UniProtKB-KW"/>
</dbReference>
<evidence type="ECO:0000256" key="3">
    <source>
        <dbReference type="ARBA" id="ARBA00022801"/>
    </source>
</evidence>
<comment type="similarity">
    <text evidence="5">Belongs to the peptidase M24B family.</text>
</comment>
<dbReference type="InterPro" id="IPR036005">
    <property type="entry name" value="Creatinase/aminopeptidase-like"/>
</dbReference>
<dbReference type="CDD" id="cd01092">
    <property type="entry name" value="APP-like"/>
    <property type="match status" value="1"/>
</dbReference>
<keyword evidence="1" id="KW-0645">Protease</keyword>
<accession>A0A7V4WKD5</accession>
<feature type="domain" description="Creatinase N-terminal" evidence="7">
    <location>
        <begin position="18"/>
        <end position="126"/>
    </location>
</feature>
<evidence type="ECO:0000313" key="8">
    <source>
        <dbReference type="EMBL" id="HGY38253.1"/>
    </source>
</evidence>
<evidence type="ECO:0000256" key="2">
    <source>
        <dbReference type="ARBA" id="ARBA00022723"/>
    </source>
</evidence>
<dbReference type="Gene3D" id="3.90.230.10">
    <property type="entry name" value="Creatinase/methionine aminopeptidase superfamily"/>
    <property type="match status" value="1"/>
</dbReference>
<evidence type="ECO:0000259" key="7">
    <source>
        <dbReference type="Pfam" id="PF01321"/>
    </source>
</evidence>
<dbReference type="InterPro" id="IPR001131">
    <property type="entry name" value="Peptidase_M24B_aminopep-P_CS"/>
</dbReference>
<dbReference type="InterPro" id="IPR000587">
    <property type="entry name" value="Creatinase_N"/>
</dbReference>
<name>A0A7V4WKD5_9BACT</name>
<organism evidence="8">
    <name type="scientific">Candidatus Caldatribacterium saccharofermentans</name>
    <dbReference type="NCBI Taxonomy" id="1454753"/>
    <lineage>
        <taxon>Bacteria</taxon>
        <taxon>Pseudomonadati</taxon>
        <taxon>Atribacterota</taxon>
        <taxon>Atribacteria</taxon>
        <taxon>Atribacterales</taxon>
        <taxon>Candidatus Caldatribacteriaceae</taxon>
        <taxon>Candidatus Caldatribacterium</taxon>
    </lineage>
</organism>
<dbReference type="GO" id="GO:0004177">
    <property type="term" value="F:aminopeptidase activity"/>
    <property type="evidence" value="ECO:0007669"/>
    <property type="project" value="UniProtKB-KW"/>
</dbReference>
<comment type="caution">
    <text evidence="8">The sequence shown here is derived from an EMBL/GenBank/DDBJ whole genome shotgun (WGS) entry which is preliminary data.</text>
</comment>
<feature type="domain" description="Peptidase M24" evidence="6">
    <location>
        <begin position="135"/>
        <end position="337"/>
    </location>
</feature>
<evidence type="ECO:0000256" key="1">
    <source>
        <dbReference type="ARBA" id="ARBA00022670"/>
    </source>
</evidence>
<proteinExistence type="inferred from homology"/>
<dbReference type="AlphaFoldDB" id="A0A7V4WKD5"/>
<dbReference type="GO" id="GO:0046872">
    <property type="term" value="F:metal ion binding"/>
    <property type="evidence" value="ECO:0007669"/>
    <property type="project" value="UniProtKB-KW"/>
</dbReference>
<keyword evidence="8" id="KW-0031">Aminopeptidase</keyword>
<dbReference type="Pfam" id="PF00557">
    <property type="entry name" value="Peptidase_M24"/>
    <property type="match status" value="1"/>
</dbReference>
<evidence type="ECO:0000256" key="4">
    <source>
        <dbReference type="ARBA" id="ARBA00023049"/>
    </source>
</evidence>
<evidence type="ECO:0000259" key="6">
    <source>
        <dbReference type="Pfam" id="PF00557"/>
    </source>
</evidence>
<dbReference type="InterPro" id="IPR050659">
    <property type="entry name" value="Peptidase_M24B"/>
</dbReference>
<dbReference type="PANTHER" id="PTHR46112:SF3">
    <property type="entry name" value="AMINOPEPTIDASE YPDF"/>
    <property type="match status" value="1"/>
</dbReference>
<dbReference type="RefSeq" id="WP_427365885.1">
    <property type="nucleotide sequence ID" value="NZ_CP187957.1"/>
</dbReference>
<protein>
    <submittedName>
        <fullName evidence="8">Aminopeptidase P family protein</fullName>
    </submittedName>
</protein>
<dbReference type="InterPro" id="IPR000994">
    <property type="entry name" value="Pept_M24"/>
</dbReference>